<dbReference type="Pfam" id="PF00270">
    <property type="entry name" value="DEAD"/>
    <property type="match status" value="1"/>
</dbReference>
<proteinExistence type="predicted"/>
<dbReference type="SUPFAM" id="SSF52540">
    <property type="entry name" value="P-loop containing nucleoside triphosphate hydrolases"/>
    <property type="match status" value="1"/>
</dbReference>
<keyword evidence="4" id="KW-0347">Helicase</keyword>
<dbReference type="GO" id="GO:0005524">
    <property type="term" value="F:ATP binding"/>
    <property type="evidence" value="ECO:0007669"/>
    <property type="project" value="UniProtKB-KW"/>
</dbReference>
<gene>
    <name evidence="12" type="ORF">BJ508DRAFT_410237</name>
</gene>
<dbReference type="GO" id="GO:0016787">
    <property type="term" value="F:hydrolase activity"/>
    <property type="evidence" value="ECO:0007669"/>
    <property type="project" value="UniProtKB-KW"/>
</dbReference>
<protein>
    <recommendedName>
        <fullName evidence="1">RNA helicase</fullName>
        <ecNumber evidence="1">3.6.4.13</ecNumber>
    </recommendedName>
</protein>
<dbReference type="InterPro" id="IPR014001">
    <property type="entry name" value="Helicase_ATP-bd"/>
</dbReference>
<feature type="domain" description="Helicase C-terminal" evidence="11">
    <location>
        <begin position="448"/>
        <end position="605"/>
    </location>
</feature>
<evidence type="ECO:0000256" key="2">
    <source>
        <dbReference type="ARBA" id="ARBA00022741"/>
    </source>
</evidence>
<keyword evidence="8" id="KW-0175">Coiled coil</keyword>
<dbReference type="CDD" id="cd18787">
    <property type="entry name" value="SF2_C_DEAD"/>
    <property type="match status" value="1"/>
</dbReference>
<dbReference type="Proteomes" id="UP000275078">
    <property type="component" value="Unassembled WGS sequence"/>
</dbReference>
<keyword evidence="3 12" id="KW-0378">Hydrolase</keyword>
<evidence type="ECO:0000256" key="4">
    <source>
        <dbReference type="ARBA" id="ARBA00022806"/>
    </source>
</evidence>
<dbReference type="GO" id="GO:0003723">
    <property type="term" value="F:RNA binding"/>
    <property type="evidence" value="ECO:0007669"/>
    <property type="project" value="UniProtKB-KW"/>
</dbReference>
<feature type="compositionally biased region" description="Basic and acidic residues" evidence="9">
    <location>
        <begin position="107"/>
        <end position="133"/>
    </location>
</feature>
<evidence type="ECO:0000256" key="9">
    <source>
        <dbReference type="SAM" id="MobiDB-lite"/>
    </source>
</evidence>
<dbReference type="AlphaFoldDB" id="A0A3N4ITF9"/>
<evidence type="ECO:0000256" key="1">
    <source>
        <dbReference type="ARBA" id="ARBA00012552"/>
    </source>
</evidence>
<dbReference type="InterPro" id="IPR001650">
    <property type="entry name" value="Helicase_C-like"/>
</dbReference>
<reference evidence="12 13" key="1">
    <citation type="journal article" date="2018" name="Nat. Ecol. Evol.">
        <title>Pezizomycetes genomes reveal the molecular basis of ectomycorrhizal truffle lifestyle.</title>
        <authorList>
            <person name="Murat C."/>
            <person name="Payen T."/>
            <person name="Noel B."/>
            <person name="Kuo A."/>
            <person name="Morin E."/>
            <person name="Chen J."/>
            <person name="Kohler A."/>
            <person name="Krizsan K."/>
            <person name="Balestrini R."/>
            <person name="Da Silva C."/>
            <person name="Montanini B."/>
            <person name="Hainaut M."/>
            <person name="Levati E."/>
            <person name="Barry K.W."/>
            <person name="Belfiori B."/>
            <person name="Cichocki N."/>
            <person name="Clum A."/>
            <person name="Dockter R.B."/>
            <person name="Fauchery L."/>
            <person name="Guy J."/>
            <person name="Iotti M."/>
            <person name="Le Tacon F."/>
            <person name="Lindquist E.A."/>
            <person name="Lipzen A."/>
            <person name="Malagnac F."/>
            <person name="Mello A."/>
            <person name="Molinier V."/>
            <person name="Miyauchi S."/>
            <person name="Poulain J."/>
            <person name="Riccioni C."/>
            <person name="Rubini A."/>
            <person name="Sitrit Y."/>
            <person name="Splivallo R."/>
            <person name="Traeger S."/>
            <person name="Wang M."/>
            <person name="Zifcakova L."/>
            <person name="Wipf D."/>
            <person name="Zambonelli A."/>
            <person name="Paolocci F."/>
            <person name="Nowrousian M."/>
            <person name="Ottonello S."/>
            <person name="Baldrian P."/>
            <person name="Spatafora J.W."/>
            <person name="Henrissat B."/>
            <person name="Nagy L.G."/>
            <person name="Aury J.M."/>
            <person name="Wincker P."/>
            <person name="Grigoriev I.V."/>
            <person name="Bonfante P."/>
            <person name="Martin F.M."/>
        </authorList>
    </citation>
    <scope>NUCLEOTIDE SEQUENCE [LARGE SCALE GENOMIC DNA]</scope>
    <source>
        <strain evidence="12 13">RN42</strain>
    </source>
</reference>
<keyword evidence="5" id="KW-0067">ATP-binding</keyword>
<dbReference type="InterPro" id="IPR011545">
    <property type="entry name" value="DEAD/DEAH_box_helicase_dom"/>
</dbReference>
<dbReference type="GO" id="GO:0003724">
    <property type="term" value="F:RNA helicase activity"/>
    <property type="evidence" value="ECO:0007669"/>
    <property type="project" value="UniProtKB-EC"/>
</dbReference>
<dbReference type="PROSITE" id="PS51192">
    <property type="entry name" value="HELICASE_ATP_BIND_1"/>
    <property type="match status" value="1"/>
</dbReference>
<dbReference type="SMART" id="SM00487">
    <property type="entry name" value="DEXDc"/>
    <property type="match status" value="1"/>
</dbReference>
<evidence type="ECO:0000259" key="10">
    <source>
        <dbReference type="PROSITE" id="PS51192"/>
    </source>
</evidence>
<dbReference type="EC" id="3.6.4.13" evidence="1"/>
<feature type="domain" description="Helicase ATP-binding" evidence="10">
    <location>
        <begin position="214"/>
        <end position="417"/>
    </location>
</feature>
<dbReference type="PANTHER" id="PTHR47960">
    <property type="entry name" value="DEAD-BOX ATP-DEPENDENT RNA HELICASE 50"/>
    <property type="match status" value="1"/>
</dbReference>
<evidence type="ECO:0000256" key="8">
    <source>
        <dbReference type="SAM" id="Coils"/>
    </source>
</evidence>
<keyword evidence="2" id="KW-0547">Nucleotide-binding</keyword>
<keyword evidence="6" id="KW-0694">RNA-binding</keyword>
<evidence type="ECO:0000313" key="12">
    <source>
        <dbReference type="EMBL" id="RPA87470.1"/>
    </source>
</evidence>
<keyword evidence="13" id="KW-1185">Reference proteome</keyword>
<evidence type="ECO:0000259" key="11">
    <source>
        <dbReference type="PROSITE" id="PS51194"/>
    </source>
</evidence>
<dbReference type="Gene3D" id="3.40.50.300">
    <property type="entry name" value="P-loop containing nucleotide triphosphate hydrolases"/>
    <property type="match status" value="2"/>
</dbReference>
<dbReference type="STRING" id="1160509.A0A3N4ITF9"/>
<evidence type="ECO:0000256" key="3">
    <source>
        <dbReference type="ARBA" id="ARBA00022801"/>
    </source>
</evidence>
<dbReference type="Pfam" id="PF00271">
    <property type="entry name" value="Helicase_C"/>
    <property type="match status" value="1"/>
</dbReference>
<evidence type="ECO:0000256" key="5">
    <source>
        <dbReference type="ARBA" id="ARBA00022840"/>
    </source>
</evidence>
<feature type="compositionally biased region" description="Low complexity" evidence="9">
    <location>
        <begin position="20"/>
        <end position="38"/>
    </location>
</feature>
<dbReference type="SMART" id="SM00490">
    <property type="entry name" value="HELICc"/>
    <property type="match status" value="1"/>
</dbReference>
<accession>A0A3N4ITF9</accession>
<feature type="region of interest" description="Disordered" evidence="9">
    <location>
        <begin position="20"/>
        <end position="72"/>
    </location>
</feature>
<dbReference type="OrthoDB" id="10256233at2759"/>
<organism evidence="12 13">
    <name type="scientific">Ascobolus immersus RN42</name>
    <dbReference type="NCBI Taxonomy" id="1160509"/>
    <lineage>
        <taxon>Eukaryota</taxon>
        <taxon>Fungi</taxon>
        <taxon>Dikarya</taxon>
        <taxon>Ascomycota</taxon>
        <taxon>Pezizomycotina</taxon>
        <taxon>Pezizomycetes</taxon>
        <taxon>Pezizales</taxon>
        <taxon>Ascobolaceae</taxon>
        <taxon>Ascobolus</taxon>
    </lineage>
</organism>
<dbReference type="InterPro" id="IPR027417">
    <property type="entry name" value="P-loop_NTPase"/>
</dbReference>
<name>A0A3N4ITF9_ASCIM</name>
<comment type="catalytic activity">
    <reaction evidence="7">
        <text>ATP + H2O = ADP + phosphate + H(+)</text>
        <dbReference type="Rhea" id="RHEA:13065"/>
        <dbReference type="ChEBI" id="CHEBI:15377"/>
        <dbReference type="ChEBI" id="CHEBI:15378"/>
        <dbReference type="ChEBI" id="CHEBI:30616"/>
        <dbReference type="ChEBI" id="CHEBI:43474"/>
        <dbReference type="ChEBI" id="CHEBI:456216"/>
        <dbReference type="EC" id="3.6.4.13"/>
    </reaction>
</comment>
<feature type="coiled-coil region" evidence="8">
    <location>
        <begin position="244"/>
        <end position="271"/>
    </location>
</feature>
<evidence type="ECO:0000256" key="7">
    <source>
        <dbReference type="ARBA" id="ARBA00047984"/>
    </source>
</evidence>
<evidence type="ECO:0000256" key="6">
    <source>
        <dbReference type="ARBA" id="ARBA00022884"/>
    </source>
</evidence>
<feature type="region of interest" description="Disordered" evidence="9">
    <location>
        <begin position="100"/>
        <end position="133"/>
    </location>
</feature>
<evidence type="ECO:0000313" key="13">
    <source>
        <dbReference type="Proteomes" id="UP000275078"/>
    </source>
</evidence>
<sequence>MFRPGLPCWRCLRQLALPTTPSSTTYTASSAVRSITSSSRRKPSRLVLSPKVATPSTPVAPGPTKKKTTNHDYGLNKTVANIKPRNVNSRFAPKVKAIAPTRNKNLKAKEGEEVEDFKKEKKRKDDDGPRERPMFKMLKMRRALEGPSMTTRQMMRAKLEDVHSFQQFGLEPVVEEALLKDVLGDLTTIEPTPVQRLAIPALLGKDPALNKKKLFQNSKYESYLLAAETGSGKTLAYLLPILDYIKKQEAITKAEEEKKKAEQQNNRLFGDIEAPEVDDKNGKPKAVVIVPTSELVNQVGAVAKKLAYIAKFRSALVSRDVPGHLIRKRLFSQPLELLVCTPALLEIFCKEDKGFLQNCTHIAVDEADSLFDRSFAPITNAIIDAAPNLKQLVLCSATIPKSLDSRLRTTFPEIHRIVTPNVHAVPRRVQLSVVDSDAEPYRGNKPLACADVLHNISKDGTEAGFVKKAIVFVNERETTKLLCDYLRSKGIDAVELERDSPDRASSKVLEFFTGPKTPIDETAEKKNQMKVLVTTDIASRGIDTKHVKNVLLFDVPHTTIDFIHRLGRAGRMGRRGRAIVFTDKKTDKAWVKEIKTSMHMGSSLC</sequence>
<dbReference type="EMBL" id="ML119646">
    <property type="protein sequence ID" value="RPA87470.1"/>
    <property type="molecule type" value="Genomic_DNA"/>
</dbReference>
<dbReference type="PROSITE" id="PS51194">
    <property type="entry name" value="HELICASE_CTER"/>
    <property type="match status" value="1"/>
</dbReference>